<organism evidence="2 3">
    <name type="scientific">Spirosoma endophyticum</name>
    <dbReference type="NCBI Taxonomy" id="662367"/>
    <lineage>
        <taxon>Bacteria</taxon>
        <taxon>Pseudomonadati</taxon>
        <taxon>Bacteroidota</taxon>
        <taxon>Cytophagia</taxon>
        <taxon>Cytophagales</taxon>
        <taxon>Cytophagaceae</taxon>
        <taxon>Spirosoma</taxon>
    </lineage>
</organism>
<dbReference type="EMBL" id="FOLQ01000001">
    <property type="protein sequence ID" value="SFC23214.1"/>
    <property type="molecule type" value="Genomic_DNA"/>
</dbReference>
<accession>A0A1I1HGY3</accession>
<dbReference type="STRING" id="662367.SAMN05216167_101701"/>
<dbReference type="InterPro" id="IPR040841">
    <property type="entry name" value="Luciferase_dom"/>
</dbReference>
<sequence>MADYGQFCIIKHLLFMTLEEKGPISPPPPFALPIQTVSDALQTWGGLTAAAHWDLYDTALVDGADFYVGQEELGHIHLNGDVHLATINELRKPLVEAGLAQRFPFGGEYEGWVLYHIQSAETARHAIWLFHLNYLRLTGTPLADIINLISNHKHEIR</sequence>
<name>A0A1I1HGY3_9BACT</name>
<gene>
    <name evidence="2" type="ORF">SAMN05216167_101701</name>
</gene>
<dbReference type="Pfam" id="PF17648">
    <property type="entry name" value="Luciferase"/>
    <property type="match status" value="1"/>
</dbReference>
<dbReference type="AlphaFoldDB" id="A0A1I1HGY3"/>
<reference evidence="2 3" key="1">
    <citation type="submission" date="2016-10" db="EMBL/GenBank/DDBJ databases">
        <authorList>
            <person name="de Groot N.N."/>
        </authorList>
    </citation>
    <scope>NUCLEOTIDE SEQUENCE [LARGE SCALE GENOMIC DNA]</scope>
    <source>
        <strain evidence="2 3">DSM 26130</strain>
    </source>
</reference>
<keyword evidence="3" id="KW-1185">Reference proteome</keyword>
<evidence type="ECO:0000259" key="1">
    <source>
        <dbReference type="Pfam" id="PF17648"/>
    </source>
</evidence>
<feature type="domain" description="Luciferase" evidence="1">
    <location>
        <begin position="71"/>
        <end position="132"/>
    </location>
</feature>
<protein>
    <recommendedName>
        <fullName evidence="1">Luciferase domain-containing protein</fullName>
    </recommendedName>
</protein>
<evidence type="ECO:0000313" key="2">
    <source>
        <dbReference type="EMBL" id="SFC23214.1"/>
    </source>
</evidence>
<proteinExistence type="predicted"/>
<evidence type="ECO:0000313" key="3">
    <source>
        <dbReference type="Proteomes" id="UP000198598"/>
    </source>
</evidence>
<dbReference type="Proteomes" id="UP000198598">
    <property type="component" value="Unassembled WGS sequence"/>
</dbReference>